<feature type="region of interest" description="Disordered" evidence="1">
    <location>
        <begin position="228"/>
        <end position="254"/>
    </location>
</feature>
<proteinExistence type="predicted"/>
<accession>A0A222FI95</accession>
<evidence type="ECO:0000313" key="3">
    <source>
        <dbReference type="Proteomes" id="UP000202440"/>
    </source>
</evidence>
<dbReference type="OrthoDB" id="8821494at2"/>
<sequence>MPTADELVAARQALRRADFGVAHSKATNIRVRRAHGQSAASYYDHMLDTRRSMNKLMSQDTGKHLVQQINTRGAYLDPGQRRNEHANPYSFVDIFQGDRNAARPKLDPLDPIGSAQKAYRYDGTASEGTGTHVTYNSNQANANRFIGLGHELIHAYRNAHGMAVSAPDVSPMRNEPVLATPIGGGSTVNTVVGQHSLLKEEFETVGIQGTPGHGAIPTENRLRAEHGRPARNDYSGARPGGQTDQALASVDEATDNRGLIDQLRGKKSPVQKVVSHLED</sequence>
<gene>
    <name evidence="2" type="ORF">CHH28_07300</name>
</gene>
<dbReference type="Pfam" id="PF14891">
    <property type="entry name" value="Peptidase_M91"/>
    <property type="match status" value="1"/>
</dbReference>
<evidence type="ECO:0000313" key="2">
    <source>
        <dbReference type="EMBL" id="ASP38490.1"/>
    </source>
</evidence>
<organism evidence="2 3">
    <name type="scientific">Bacterioplanes sanyensis</name>
    <dbReference type="NCBI Taxonomy" id="1249553"/>
    <lineage>
        <taxon>Bacteria</taxon>
        <taxon>Pseudomonadati</taxon>
        <taxon>Pseudomonadota</taxon>
        <taxon>Gammaproteobacteria</taxon>
        <taxon>Oceanospirillales</taxon>
        <taxon>Oceanospirillaceae</taxon>
        <taxon>Bacterioplanes</taxon>
    </lineage>
</organism>
<dbReference type="AlphaFoldDB" id="A0A222FI95"/>
<evidence type="ECO:0000256" key="1">
    <source>
        <dbReference type="SAM" id="MobiDB-lite"/>
    </source>
</evidence>
<dbReference type="KEGG" id="bsan:CHH28_07300"/>
<keyword evidence="3" id="KW-1185">Reference proteome</keyword>
<dbReference type="EMBL" id="CP022530">
    <property type="protein sequence ID" value="ASP38490.1"/>
    <property type="molecule type" value="Genomic_DNA"/>
</dbReference>
<dbReference type="RefSeq" id="WP_094059682.1">
    <property type="nucleotide sequence ID" value="NZ_CP022530.1"/>
</dbReference>
<dbReference type="InterPro" id="IPR028208">
    <property type="entry name" value="Effector_pro_NleD-like"/>
</dbReference>
<protein>
    <submittedName>
        <fullName evidence="2">Uncharacterized protein</fullName>
    </submittedName>
</protein>
<dbReference type="Proteomes" id="UP000202440">
    <property type="component" value="Chromosome"/>
</dbReference>
<name>A0A222FI95_9GAMM</name>
<reference evidence="2 3" key="1">
    <citation type="submission" date="2017-07" db="EMBL/GenBank/DDBJ databases">
        <title>Annotated genome sequence of Bacterioplanes sanyensis isolated from Red Sea.</title>
        <authorList>
            <person name="Rehman Z.U."/>
        </authorList>
    </citation>
    <scope>NUCLEOTIDE SEQUENCE [LARGE SCALE GENOMIC DNA]</scope>
    <source>
        <strain evidence="2 3">NV9</strain>
    </source>
</reference>